<keyword evidence="1" id="KW-0732">Signal</keyword>
<dbReference type="InterPro" id="IPR049973">
    <property type="entry name" value="STY0301-like"/>
</dbReference>
<dbReference type="OrthoDB" id="8756528at2"/>
<proteinExistence type="predicted"/>
<dbReference type="HOGENOM" id="CLU_1832670_0_0_6"/>
<accession>A0A098G173</accession>
<evidence type="ECO:0000313" key="2">
    <source>
        <dbReference type="EMBL" id="CEG56212.1"/>
    </source>
</evidence>
<name>A0A098G173_9GAMM</name>
<evidence type="ECO:0000313" key="3">
    <source>
        <dbReference type="Proteomes" id="UP000032430"/>
    </source>
</evidence>
<dbReference type="KEGG" id="lfa:LFA_0763"/>
<evidence type="ECO:0000256" key="1">
    <source>
        <dbReference type="SAM" id="SignalP"/>
    </source>
</evidence>
<dbReference type="EMBL" id="LN614827">
    <property type="protein sequence ID" value="CEG56212.1"/>
    <property type="molecule type" value="Genomic_DNA"/>
</dbReference>
<organism evidence="2 3">
    <name type="scientific">Legionella fallonii LLAP-10</name>
    <dbReference type="NCBI Taxonomy" id="1212491"/>
    <lineage>
        <taxon>Bacteria</taxon>
        <taxon>Pseudomonadati</taxon>
        <taxon>Pseudomonadota</taxon>
        <taxon>Gammaproteobacteria</taxon>
        <taxon>Legionellales</taxon>
        <taxon>Legionellaceae</taxon>
        <taxon>Legionella</taxon>
    </lineage>
</organism>
<dbReference type="NCBIfam" id="NF042415">
    <property type="entry name" value="STY0301_fam"/>
    <property type="match status" value="1"/>
</dbReference>
<dbReference type="STRING" id="1212491.LFA_0763"/>
<feature type="chain" id="PRO_5001935282" evidence="1">
    <location>
        <begin position="22"/>
        <end position="139"/>
    </location>
</feature>
<dbReference type="AlphaFoldDB" id="A0A098G173"/>
<protein>
    <submittedName>
        <fullName evidence="2">Uncharacterized protein</fullName>
    </submittedName>
</protein>
<sequence>MNYWKLVVGLCLTYSSTGLQAKNYTPNCPKQINRIEHINIAPNNWETISDIPNNFLSGISFYSGHPKEGASLKPYSITKKMAKWRFSSKEKIFIVCEYHQTGIKLTQPLAAKTTRCTINYNQYVRSDNGFLPKKIWCVK</sequence>
<keyword evidence="3" id="KW-1185">Reference proteome</keyword>
<dbReference type="RefSeq" id="WP_045094924.1">
    <property type="nucleotide sequence ID" value="NZ_LN614827.1"/>
</dbReference>
<gene>
    <name evidence="2" type="ORF">LFA_0763</name>
</gene>
<feature type="signal peptide" evidence="1">
    <location>
        <begin position="1"/>
        <end position="21"/>
    </location>
</feature>
<dbReference type="Proteomes" id="UP000032430">
    <property type="component" value="Chromosome I"/>
</dbReference>
<reference evidence="3" key="1">
    <citation type="submission" date="2014-09" db="EMBL/GenBank/DDBJ databases">
        <authorList>
            <person name="Gomez-Valero L."/>
        </authorList>
    </citation>
    <scope>NUCLEOTIDE SEQUENCE [LARGE SCALE GENOMIC DNA]</scope>
    <source>
        <strain evidence="3">ATCC700992</strain>
    </source>
</reference>